<name>A0AA95H3U5_9GAMM</name>
<dbReference type="InterPro" id="IPR036388">
    <property type="entry name" value="WH-like_DNA-bd_sf"/>
</dbReference>
<gene>
    <name evidence="1" type="ORF">QJT80_12790</name>
</gene>
<protein>
    <recommendedName>
        <fullName evidence="2">Bacteriophage lambda Replication protein O N-terminal domain-containing protein</fullName>
    </recommendedName>
</protein>
<dbReference type="Gene3D" id="1.10.10.10">
    <property type="entry name" value="Winged helix-like DNA-binding domain superfamily/Winged helix DNA-binding domain"/>
    <property type="match status" value="1"/>
</dbReference>
<dbReference type="KEGG" id="tdu:QJT80_12790"/>
<dbReference type="AlphaFoldDB" id="A0AA95H3U5"/>
<evidence type="ECO:0000313" key="1">
    <source>
        <dbReference type="EMBL" id="WGZ90351.1"/>
    </source>
</evidence>
<reference evidence="1" key="1">
    <citation type="journal article" date="2023" name="Int. J. Mol. Sci.">
        <title>Metagenomics Revealed a New Genus 'Candidatus Thiocaldithrix dubininis' gen. nov., sp. nov. and a New Species 'Candidatus Thiothrix putei' sp. nov. in the Family Thiotrichaceae, Some Members of Which Have Traits of Both Na+- and H+-Motive Energetics.</title>
        <authorList>
            <person name="Ravin N.V."/>
            <person name="Muntyan M.S."/>
            <person name="Smolyakov D.D."/>
            <person name="Rudenko T.S."/>
            <person name="Beletsky A.V."/>
            <person name="Mardanov A.V."/>
            <person name="Grabovich M.Y."/>
        </authorList>
    </citation>
    <scope>NUCLEOTIDE SEQUENCE</scope>
    <source>
        <strain evidence="1">GKL-01</strain>
    </source>
</reference>
<dbReference type="EMBL" id="CP124755">
    <property type="protein sequence ID" value="WGZ90351.1"/>
    <property type="molecule type" value="Genomic_DNA"/>
</dbReference>
<organism evidence="1">
    <name type="scientific">Candidatus Thiocaldithrix dubininis</name>
    <dbReference type="NCBI Taxonomy" id="3080823"/>
    <lineage>
        <taxon>Bacteria</taxon>
        <taxon>Pseudomonadati</taxon>
        <taxon>Pseudomonadota</taxon>
        <taxon>Gammaproteobacteria</taxon>
        <taxon>Thiotrichales</taxon>
        <taxon>Thiotrichaceae</taxon>
        <taxon>Candidatus Thiocaldithrix</taxon>
    </lineage>
</organism>
<evidence type="ECO:0008006" key="2">
    <source>
        <dbReference type="Google" id="ProtNLM"/>
    </source>
</evidence>
<reference evidence="1" key="2">
    <citation type="submission" date="2023-04" db="EMBL/GenBank/DDBJ databases">
        <authorList>
            <person name="Beletskiy A.V."/>
            <person name="Mardanov A.V."/>
            <person name="Ravin N.V."/>
        </authorList>
    </citation>
    <scope>NUCLEOTIDE SEQUENCE</scope>
    <source>
        <strain evidence="1">GKL-01</strain>
    </source>
</reference>
<accession>A0AA95H3U5</accession>
<proteinExistence type="predicted"/>
<sequence length="275" mass="30134">MSLARDWIAAALSADLTQNELKAFLAIFHQTLCYGKTHDALTLKRVAQLAHVRADRLTPALRAIADKGLIEVESHAVFGQTFSIPQPLLSQYPSGFFVPALPKNRSTATKTEADLTEKREAITSINLTALNPTTTPRDAPPTPAASMQAELHYPADWTQAQRQRAQHILDGLNPLDARDCLALLMQALQTPQRVKSPLGFLYQLAQAARHGKLDRSRLTPTAKPPTQQPTHAARIAAIQAEIAHITGLYALANTALPATEQRHLQYLKAELRGLT</sequence>
<dbReference type="Proteomes" id="UP001300672">
    <property type="component" value="Chromosome"/>
</dbReference>